<keyword evidence="10" id="KW-1185">Reference proteome</keyword>
<dbReference type="InterPro" id="IPR009056">
    <property type="entry name" value="Cyt_c-like_dom"/>
</dbReference>
<evidence type="ECO:0000313" key="10">
    <source>
        <dbReference type="Proteomes" id="UP000561045"/>
    </source>
</evidence>
<sequence length="109" mass="11760">MKHLSVALAIVGLMSASAASAAVDADAAQALMKKSDCFKCHSIDKKKDGPPYREVARKYKGKADAEAALTKHITESPMVEIDGVKEEHKAIKSKDPAEIRNAVLWILSL</sequence>
<dbReference type="PROSITE" id="PS51007">
    <property type="entry name" value="CYTC"/>
    <property type="match status" value="1"/>
</dbReference>
<accession>A0A840BLN4</accession>
<dbReference type="EMBL" id="JACIET010000002">
    <property type="protein sequence ID" value="MBB4014145.1"/>
    <property type="molecule type" value="Genomic_DNA"/>
</dbReference>
<feature type="binding site" description="covalent" evidence="6">
    <location>
        <position position="41"/>
    </location>
    <ligand>
        <name>heme c</name>
        <dbReference type="ChEBI" id="CHEBI:61717"/>
    </ligand>
</feature>
<dbReference type="PRINTS" id="PR00606">
    <property type="entry name" value="CYTCHROMECID"/>
</dbReference>
<keyword evidence="4" id="KW-0249">Electron transport</keyword>
<keyword evidence="3 6" id="KW-0479">Metal-binding</keyword>
<keyword evidence="1" id="KW-0813">Transport</keyword>
<keyword evidence="2 6" id="KW-0349">Heme</keyword>
<evidence type="ECO:0000256" key="3">
    <source>
        <dbReference type="ARBA" id="ARBA00022723"/>
    </source>
</evidence>
<name>A0A840BLN4_9RHOO</name>
<dbReference type="Pfam" id="PF00034">
    <property type="entry name" value="Cytochrom_C"/>
    <property type="match status" value="1"/>
</dbReference>
<dbReference type="InterPro" id="IPR002324">
    <property type="entry name" value="Cyt_c_ID"/>
</dbReference>
<gene>
    <name evidence="9" type="ORF">GGR36_003491</name>
</gene>
<feature type="domain" description="Cytochrome c" evidence="8">
    <location>
        <begin position="23"/>
        <end position="109"/>
    </location>
</feature>
<dbReference type="RefSeq" id="WP_183636033.1">
    <property type="nucleotide sequence ID" value="NZ_BAABLE010000005.1"/>
</dbReference>
<dbReference type="GO" id="GO:0005506">
    <property type="term" value="F:iron ion binding"/>
    <property type="evidence" value="ECO:0007669"/>
    <property type="project" value="InterPro"/>
</dbReference>
<evidence type="ECO:0000256" key="6">
    <source>
        <dbReference type="PIRSR" id="PIRSR602324-1"/>
    </source>
</evidence>
<comment type="caution">
    <text evidence="9">The sequence shown here is derived from an EMBL/GenBank/DDBJ whole genome shotgun (WGS) entry which is preliminary data.</text>
</comment>
<feature type="binding site" description="covalent" evidence="6">
    <location>
        <position position="37"/>
    </location>
    <ligand>
        <name>heme c</name>
        <dbReference type="ChEBI" id="CHEBI:61717"/>
    </ligand>
</feature>
<proteinExistence type="predicted"/>
<evidence type="ECO:0000313" key="9">
    <source>
        <dbReference type="EMBL" id="MBB4014145.1"/>
    </source>
</evidence>
<organism evidence="9 10">
    <name type="scientific">Niveibacterium umoris</name>
    <dbReference type="NCBI Taxonomy" id="1193620"/>
    <lineage>
        <taxon>Bacteria</taxon>
        <taxon>Pseudomonadati</taxon>
        <taxon>Pseudomonadota</taxon>
        <taxon>Betaproteobacteria</taxon>
        <taxon>Rhodocyclales</taxon>
        <taxon>Rhodocyclaceae</taxon>
        <taxon>Niveibacterium</taxon>
    </lineage>
</organism>
<feature type="chain" id="PRO_5032822445" evidence="7">
    <location>
        <begin position="22"/>
        <end position="109"/>
    </location>
</feature>
<keyword evidence="7" id="KW-0732">Signal</keyword>
<evidence type="ECO:0000256" key="1">
    <source>
        <dbReference type="ARBA" id="ARBA00022448"/>
    </source>
</evidence>
<dbReference type="AlphaFoldDB" id="A0A840BLN4"/>
<reference evidence="9 10" key="1">
    <citation type="submission" date="2020-08" db="EMBL/GenBank/DDBJ databases">
        <title>Genomic Encyclopedia of Type Strains, Phase IV (KMG-IV): sequencing the most valuable type-strain genomes for metagenomic binning, comparative biology and taxonomic classification.</title>
        <authorList>
            <person name="Goeker M."/>
        </authorList>
    </citation>
    <scope>NUCLEOTIDE SEQUENCE [LARGE SCALE GENOMIC DNA]</scope>
    <source>
        <strain evidence="9 10">DSM 106739</strain>
    </source>
</reference>
<evidence type="ECO:0000256" key="7">
    <source>
        <dbReference type="SAM" id="SignalP"/>
    </source>
</evidence>
<evidence type="ECO:0000256" key="4">
    <source>
        <dbReference type="ARBA" id="ARBA00022982"/>
    </source>
</evidence>
<protein>
    <submittedName>
        <fullName evidence="9">Cytochrome c</fullName>
    </submittedName>
</protein>
<dbReference type="Gene3D" id="1.10.760.10">
    <property type="entry name" value="Cytochrome c-like domain"/>
    <property type="match status" value="1"/>
</dbReference>
<evidence type="ECO:0000256" key="2">
    <source>
        <dbReference type="ARBA" id="ARBA00022617"/>
    </source>
</evidence>
<dbReference type="SUPFAM" id="SSF46626">
    <property type="entry name" value="Cytochrome c"/>
    <property type="match status" value="1"/>
</dbReference>
<keyword evidence="5 6" id="KW-0408">Iron</keyword>
<feature type="signal peptide" evidence="7">
    <location>
        <begin position="1"/>
        <end position="21"/>
    </location>
</feature>
<evidence type="ECO:0000259" key="8">
    <source>
        <dbReference type="PROSITE" id="PS51007"/>
    </source>
</evidence>
<dbReference type="Proteomes" id="UP000561045">
    <property type="component" value="Unassembled WGS sequence"/>
</dbReference>
<dbReference type="GO" id="GO:0009055">
    <property type="term" value="F:electron transfer activity"/>
    <property type="evidence" value="ECO:0007669"/>
    <property type="project" value="InterPro"/>
</dbReference>
<comment type="PTM">
    <text evidence="6">Binds 1 heme c group covalently per subunit.</text>
</comment>
<dbReference type="GO" id="GO:0020037">
    <property type="term" value="F:heme binding"/>
    <property type="evidence" value="ECO:0007669"/>
    <property type="project" value="InterPro"/>
</dbReference>
<dbReference type="InterPro" id="IPR036909">
    <property type="entry name" value="Cyt_c-like_dom_sf"/>
</dbReference>
<evidence type="ECO:0000256" key="5">
    <source>
        <dbReference type="ARBA" id="ARBA00023004"/>
    </source>
</evidence>